<evidence type="ECO:0000256" key="2">
    <source>
        <dbReference type="ARBA" id="ARBA00022737"/>
    </source>
</evidence>
<keyword evidence="1" id="KW-0479">Metal-binding</keyword>
<dbReference type="SMART" id="SM01175">
    <property type="entry name" value="DUF4206"/>
    <property type="match status" value="1"/>
</dbReference>
<keyword evidence="2" id="KW-0677">Repeat</keyword>
<keyword evidence="3" id="KW-0863">Zinc-finger</keyword>
<name>A0AAV2PSN3_MEGNR</name>
<dbReference type="InterPro" id="IPR025258">
    <property type="entry name" value="RH_dom"/>
</dbReference>
<dbReference type="GO" id="GO:0008270">
    <property type="term" value="F:zinc ion binding"/>
    <property type="evidence" value="ECO:0007669"/>
    <property type="project" value="UniProtKB-KW"/>
</dbReference>
<dbReference type="EMBL" id="CAXKWB010001473">
    <property type="protein sequence ID" value="CAL4064428.1"/>
    <property type="molecule type" value="Genomic_DNA"/>
</dbReference>
<proteinExistence type="predicted"/>
<dbReference type="Proteomes" id="UP001497623">
    <property type="component" value="Unassembled WGS sequence"/>
</dbReference>
<evidence type="ECO:0000256" key="4">
    <source>
        <dbReference type="ARBA" id="ARBA00022833"/>
    </source>
</evidence>
<keyword evidence="7" id="KW-1185">Reference proteome</keyword>
<reference evidence="6 7" key="1">
    <citation type="submission" date="2024-05" db="EMBL/GenBank/DDBJ databases">
        <authorList>
            <person name="Wallberg A."/>
        </authorList>
    </citation>
    <scope>NUCLEOTIDE SEQUENCE [LARGE SCALE GENOMIC DNA]</scope>
</reference>
<evidence type="ECO:0000259" key="5">
    <source>
        <dbReference type="SMART" id="SM01175"/>
    </source>
</evidence>
<dbReference type="PANTHER" id="PTHR12326">
    <property type="entry name" value="PLECKSTRIN HOMOLOGY DOMAIN CONTAINING PROTEIN"/>
    <property type="match status" value="1"/>
</dbReference>
<organism evidence="6 7">
    <name type="scientific">Meganyctiphanes norvegica</name>
    <name type="common">Northern krill</name>
    <name type="synonym">Thysanopoda norvegica</name>
    <dbReference type="NCBI Taxonomy" id="48144"/>
    <lineage>
        <taxon>Eukaryota</taxon>
        <taxon>Metazoa</taxon>
        <taxon>Ecdysozoa</taxon>
        <taxon>Arthropoda</taxon>
        <taxon>Crustacea</taxon>
        <taxon>Multicrustacea</taxon>
        <taxon>Malacostraca</taxon>
        <taxon>Eumalacostraca</taxon>
        <taxon>Eucarida</taxon>
        <taxon>Euphausiacea</taxon>
        <taxon>Euphausiidae</taxon>
        <taxon>Meganyctiphanes</taxon>
    </lineage>
</organism>
<comment type="caution">
    <text evidence="6">The sequence shown here is derived from an EMBL/GenBank/DDBJ whole genome shotgun (WGS) entry which is preliminary data.</text>
</comment>
<keyword evidence="4" id="KW-0862">Zinc</keyword>
<feature type="non-terminal residue" evidence="6">
    <location>
        <position position="125"/>
    </location>
</feature>
<evidence type="ECO:0000313" key="7">
    <source>
        <dbReference type="Proteomes" id="UP001497623"/>
    </source>
</evidence>
<sequence>ENAWCEPRLCDYTGLYFCPACHWNSRQIIPGRVIHNWDFDEQLVSRSSKQILLLLKHKPLMDLHTLNPSLIKFVEELTTVKNLRENLLIMKQYLSSCRTAQESRMLRQLQDRQHFVENSHMYSLQ</sequence>
<feature type="non-terminal residue" evidence="6">
    <location>
        <position position="1"/>
    </location>
</feature>
<dbReference type="Pfam" id="PF13901">
    <property type="entry name" value="RH_dom"/>
    <property type="match status" value="1"/>
</dbReference>
<gene>
    <name evidence="6" type="ORF">MNOR_LOCUS4077</name>
</gene>
<feature type="domain" description="Rubicon Homology" evidence="5">
    <location>
        <begin position="8"/>
        <end position="125"/>
    </location>
</feature>
<dbReference type="InterPro" id="IPR051366">
    <property type="entry name" value="DEF8"/>
</dbReference>
<accession>A0AAV2PSN3</accession>
<evidence type="ECO:0000313" key="6">
    <source>
        <dbReference type="EMBL" id="CAL4064428.1"/>
    </source>
</evidence>
<dbReference type="PANTHER" id="PTHR12326:SF3">
    <property type="entry name" value="DIFFERENTIALLY EXPRESSED IN FDCP 8 HOMOLOG"/>
    <property type="match status" value="1"/>
</dbReference>
<dbReference type="AlphaFoldDB" id="A0AAV2PSN3"/>
<evidence type="ECO:0000256" key="3">
    <source>
        <dbReference type="ARBA" id="ARBA00022771"/>
    </source>
</evidence>
<evidence type="ECO:0000256" key="1">
    <source>
        <dbReference type="ARBA" id="ARBA00022723"/>
    </source>
</evidence>
<protein>
    <recommendedName>
        <fullName evidence="5">Rubicon Homology domain-containing protein</fullName>
    </recommendedName>
</protein>